<name>A0AAV1YPV3_9ARAC</name>
<accession>A0AAV1YPV3</accession>
<dbReference type="AlphaFoldDB" id="A0AAV1YPV3"/>
<proteinExistence type="predicted"/>
<reference evidence="1 2" key="1">
    <citation type="submission" date="2024-04" db="EMBL/GenBank/DDBJ databases">
        <authorList>
            <person name="Rising A."/>
            <person name="Reimegard J."/>
            <person name="Sonavane S."/>
            <person name="Akerstrom W."/>
            <person name="Nylinder S."/>
            <person name="Hedman E."/>
            <person name="Kallberg Y."/>
        </authorList>
    </citation>
    <scope>NUCLEOTIDE SEQUENCE [LARGE SCALE GENOMIC DNA]</scope>
</reference>
<keyword evidence="2" id="KW-1185">Reference proteome</keyword>
<evidence type="ECO:0000313" key="2">
    <source>
        <dbReference type="Proteomes" id="UP001497382"/>
    </source>
</evidence>
<evidence type="ECO:0000313" key="1">
    <source>
        <dbReference type="EMBL" id="CAL1260935.1"/>
    </source>
</evidence>
<sequence>MTSWLVFETQIDVVSSTNGWTDEVKASHRIPADKLTNLMTFEKALESRFGDGHLFQSYRTELNTRRQKSGERLQVLAADAERLMSLAYAECPQEVLDSLSIRDEDTQQVMDVKDLKSALAYSMKYEAAKTVSKTSKHVRSIEVKDDNDKDKDDKSEVFKKILKTNETLLRRLNKISQSSCWKEKCFSAKFECDVLEMQQKGARTERVPGNCVQSGKLIYGRLLGRRLPFLDKAPKEGLKVSALSGEKNGFYLEGSICGNPCWWTLVLMYAVTDSPSQVLQKGVLAAATLVDLKKDAIPVRVLNLENKPRIVDKGIAIATCEPVIDIVARPQEISESLHLSTILQDVKELNEEQQ</sequence>
<dbReference type="EMBL" id="CAXIEN010000001">
    <property type="protein sequence ID" value="CAL1260935.1"/>
    <property type="molecule type" value="Genomic_DNA"/>
</dbReference>
<comment type="caution">
    <text evidence="1">The sequence shown here is derived from an EMBL/GenBank/DDBJ whole genome shotgun (WGS) entry which is preliminary data.</text>
</comment>
<dbReference type="PANTHER" id="PTHR45823">
    <property type="entry name" value="T-SNARE COILED-COIL HOMOLOGY DOMAIN-CONTAINING PROTEIN"/>
    <property type="match status" value="1"/>
</dbReference>
<protein>
    <submittedName>
        <fullName evidence="1">Uncharacterized protein</fullName>
    </submittedName>
</protein>
<dbReference type="Proteomes" id="UP001497382">
    <property type="component" value="Unassembled WGS sequence"/>
</dbReference>
<organism evidence="1 2">
    <name type="scientific">Larinioides sclopetarius</name>
    <dbReference type="NCBI Taxonomy" id="280406"/>
    <lineage>
        <taxon>Eukaryota</taxon>
        <taxon>Metazoa</taxon>
        <taxon>Ecdysozoa</taxon>
        <taxon>Arthropoda</taxon>
        <taxon>Chelicerata</taxon>
        <taxon>Arachnida</taxon>
        <taxon>Araneae</taxon>
        <taxon>Araneomorphae</taxon>
        <taxon>Entelegynae</taxon>
        <taxon>Araneoidea</taxon>
        <taxon>Araneidae</taxon>
        <taxon>Larinioides</taxon>
    </lineage>
</organism>
<dbReference type="PANTHER" id="PTHR45823:SF1">
    <property type="entry name" value="T-SNARE COILED-COIL HOMOLOGY DOMAIN-CONTAINING PROTEIN"/>
    <property type="match status" value="1"/>
</dbReference>
<gene>
    <name evidence="1" type="ORF">LARSCL_LOCUS109</name>
</gene>